<accession>A0A4Z2DP68</accession>
<dbReference type="AlphaFoldDB" id="A0A4Z2DP68"/>
<dbReference type="STRING" id="6182.A0A4Z2DP68"/>
<protein>
    <recommendedName>
        <fullName evidence="10">Lysophospholipid acyltransferase 7</fullName>
    </recommendedName>
</protein>
<evidence type="ECO:0000256" key="7">
    <source>
        <dbReference type="ARBA" id="ARBA00023136"/>
    </source>
</evidence>
<name>A0A4Z2DP68_SCHJA</name>
<dbReference type="PANTHER" id="PTHR13906">
    <property type="entry name" value="PORCUPINE"/>
    <property type="match status" value="1"/>
</dbReference>
<evidence type="ECO:0000256" key="5">
    <source>
        <dbReference type="ARBA" id="ARBA00022692"/>
    </source>
</evidence>
<evidence type="ECO:0000313" key="13">
    <source>
        <dbReference type="Proteomes" id="UP000311919"/>
    </source>
</evidence>
<keyword evidence="4 12" id="KW-0808">Transferase</keyword>
<dbReference type="GO" id="GO:0044233">
    <property type="term" value="C:mitochondria-associated endoplasmic reticulum membrane contact site"/>
    <property type="evidence" value="ECO:0007669"/>
    <property type="project" value="TreeGrafter"/>
</dbReference>
<evidence type="ECO:0000256" key="4">
    <source>
        <dbReference type="ARBA" id="ARBA00022679"/>
    </source>
</evidence>
<evidence type="ECO:0000256" key="10">
    <source>
        <dbReference type="ARBA" id="ARBA00093678"/>
    </source>
</evidence>
<proteinExistence type="inferred from homology"/>
<dbReference type="Pfam" id="PF03062">
    <property type="entry name" value="MBOAT"/>
    <property type="match status" value="1"/>
</dbReference>
<dbReference type="EMBL" id="SKCS01000078">
    <property type="protein sequence ID" value="TNN18325.1"/>
    <property type="molecule type" value="Genomic_DNA"/>
</dbReference>
<keyword evidence="5 11" id="KW-0812">Transmembrane</keyword>
<evidence type="ECO:0000313" key="12">
    <source>
        <dbReference type="EMBL" id="TNN18325.1"/>
    </source>
</evidence>
<sequence>MTPNDITYTILLILSLVIGPLIRKCGKYRLWCSAVVGFLMFFFVAGQAVWHSLLTSFVFILTFLIFPARFLHYVTVIWCFGYLGFFRTCHYFGFAQATPVANIVQLLLTLRLIGASFEINDTWRINGQLQSCDLRPEDKYKLKLLKKYKCVEPSPLTIISYAYCFIGLFTGPYYKLKTFEDFCNRDSKTVIIAEEPLTQHLQEALPFGVTYLILSHFYTIDYVRTVEFYGRHFLYRLFYMMIIFFTFRMRIYFAWKMSECVCMSSGLGAYPKLSEPEKGEGPTNLYALDIYMEQQAAYDMKLNITTNQSNHHHQRIADTVNSVNHSSLMRNKPTNQIKSETNVIYNYNTINNLSVWGCEFAPTVRESMKSWNCSVQFWLANYFYGRCKAPRNIRTLWTMLISAYWHGVHAGYYLSFLTIPLALVAESSLKNLINLCANSLPTGSPSFISWLLKMRVFEYCCMGFLILDWKTTIAYWSSIYYCIHIILILLIILEFFLRLVLPARAFNIVSLSLHSSTIDPSDIVIDSVDRSPKLHSHPHPDNKSRI</sequence>
<evidence type="ECO:0000256" key="2">
    <source>
        <dbReference type="ARBA" id="ARBA00005074"/>
    </source>
</evidence>
<feature type="transmembrane region" description="Helical" evidence="11">
    <location>
        <begin position="56"/>
        <end position="83"/>
    </location>
</feature>
<keyword evidence="13" id="KW-1185">Reference proteome</keyword>
<feature type="transmembrane region" description="Helical" evidence="11">
    <location>
        <begin position="30"/>
        <end position="50"/>
    </location>
</feature>
<dbReference type="OrthoDB" id="7663182at2759"/>
<dbReference type="InterPro" id="IPR004299">
    <property type="entry name" value="MBOAT_fam"/>
</dbReference>
<comment type="similarity">
    <text evidence="3">Belongs to the membrane-bound acyltransferase family.</text>
</comment>
<dbReference type="GO" id="GO:0006661">
    <property type="term" value="P:phosphatidylinositol biosynthetic process"/>
    <property type="evidence" value="ECO:0007669"/>
    <property type="project" value="TreeGrafter"/>
</dbReference>
<keyword evidence="7 11" id="KW-0472">Membrane</keyword>
<keyword evidence="8 12" id="KW-0012">Acyltransferase</keyword>
<dbReference type="GO" id="GO:0071617">
    <property type="term" value="F:lysophospholipid acyltransferase activity"/>
    <property type="evidence" value="ECO:0007669"/>
    <property type="project" value="TreeGrafter"/>
</dbReference>
<evidence type="ECO:0000256" key="8">
    <source>
        <dbReference type="ARBA" id="ARBA00023315"/>
    </source>
</evidence>
<feature type="transmembrane region" description="Helical" evidence="11">
    <location>
        <begin position="479"/>
        <end position="501"/>
    </location>
</feature>
<dbReference type="GO" id="GO:0030258">
    <property type="term" value="P:lipid modification"/>
    <property type="evidence" value="ECO:0007669"/>
    <property type="project" value="TreeGrafter"/>
</dbReference>
<reference evidence="12 13" key="1">
    <citation type="submission" date="2019-03" db="EMBL/GenBank/DDBJ databases">
        <title>An improved genome assembly of the fluke Schistosoma japonicum.</title>
        <authorList>
            <person name="Hu W."/>
            <person name="Luo F."/>
            <person name="Yin M."/>
            <person name="Mo X."/>
            <person name="Sun C."/>
            <person name="Wu Q."/>
            <person name="Zhu B."/>
            <person name="Xiang M."/>
            <person name="Wang J."/>
            <person name="Wang Y."/>
            <person name="Zhang T."/>
            <person name="Xu B."/>
            <person name="Zheng H."/>
            <person name="Feng Z."/>
        </authorList>
    </citation>
    <scope>NUCLEOTIDE SEQUENCE [LARGE SCALE GENOMIC DNA]</scope>
    <source>
        <strain evidence="12">HuSjv2</strain>
        <tissue evidence="12">Worms</tissue>
    </source>
</reference>
<feature type="transmembrane region" description="Helical" evidence="11">
    <location>
        <begin position="396"/>
        <end position="423"/>
    </location>
</feature>
<feature type="transmembrane region" description="Helical" evidence="11">
    <location>
        <begin position="156"/>
        <end position="174"/>
    </location>
</feature>
<comment type="caution">
    <text evidence="12">The sequence shown here is derived from an EMBL/GenBank/DDBJ whole genome shotgun (WGS) entry which is preliminary data.</text>
</comment>
<evidence type="ECO:0000256" key="9">
    <source>
        <dbReference type="ARBA" id="ARBA00025707"/>
    </source>
</evidence>
<evidence type="ECO:0000256" key="3">
    <source>
        <dbReference type="ARBA" id="ARBA00010323"/>
    </source>
</evidence>
<dbReference type="GO" id="GO:0016020">
    <property type="term" value="C:membrane"/>
    <property type="evidence" value="ECO:0007669"/>
    <property type="project" value="UniProtKB-SubCell"/>
</dbReference>
<organism evidence="12 13">
    <name type="scientific">Schistosoma japonicum</name>
    <name type="common">Blood fluke</name>
    <dbReference type="NCBI Taxonomy" id="6182"/>
    <lineage>
        <taxon>Eukaryota</taxon>
        <taxon>Metazoa</taxon>
        <taxon>Spiralia</taxon>
        <taxon>Lophotrochozoa</taxon>
        <taxon>Platyhelminthes</taxon>
        <taxon>Trematoda</taxon>
        <taxon>Digenea</taxon>
        <taxon>Strigeidida</taxon>
        <taxon>Schistosomatoidea</taxon>
        <taxon>Schistosomatidae</taxon>
        <taxon>Schistosoma</taxon>
    </lineage>
</organism>
<comment type="pathway">
    <text evidence="9">Phospholipid metabolism.</text>
</comment>
<dbReference type="PANTHER" id="PTHR13906:SF16">
    <property type="entry name" value="LYSOPHOSPHOLIPID ACYLTRANSFERASE 7"/>
    <property type="match status" value="1"/>
</dbReference>
<feature type="transmembrane region" description="Helical" evidence="11">
    <location>
        <begin position="447"/>
        <end position="467"/>
    </location>
</feature>
<evidence type="ECO:0000256" key="11">
    <source>
        <dbReference type="SAM" id="Phobius"/>
    </source>
</evidence>
<dbReference type="Proteomes" id="UP000311919">
    <property type="component" value="Unassembled WGS sequence"/>
</dbReference>
<evidence type="ECO:0000256" key="6">
    <source>
        <dbReference type="ARBA" id="ARBA00022989"/>
    </source>
</evidence>
<comment type="pathway">
    <text evidence="2">Lipid metabolism; phospholipid metabolism.</text>
</comment>
<gene>
    <name evidence="12" type="ORF">EWB00_010347</name>
</gene>
<keyword evidence="6 11" id="KW-1133">Transmembrane helix</keyword>
<comment type="subcellular location">
    <subcellularLocation>
        <location evidence="1">Membrane</location>
        <topology evidence="1">Multi-pass membrane protein</topology>
    </subcellularLocation>
</comment>
<evidence type="ECO:0000256" key="1">
    <source>
        <dbReference type="ARBA" id="ARBA00004141"/>
    </source>
</evidence>
<feature type="transmembrane region" description="Helical" evidence="11">
    <location>
        <begin position="6"/>
        <end position="23"/>
    </location>
</feature>
<feature type="transmembrane region" description="Helical" evidence="11">
    <location>
        <begin position="233"/>
        <end position="253"/>
    </location>
</feature>
<dbReference type="InterPro" id="IPR049941">
    <property type="entry name" value="LPLAT_7/PORCN-like"/>
</dbReference>